<name>A0A9W7ABH7_9STRA</name>
<dbReference type="PANTHER" id="PTHR18934:SF136">
    <property type="entry name" value="ATP-DEPENDENT RNA HELICASE DHX35-RELATED"/>
    <property type="match status" value="1"/>
</dbReference>
<evidence type="ECO:0000313" key="3">
    <source>
        <dbReference type="Proteomes" id="UP001162640"/>
    </source>
</evidence>
<dbReference type="PANTHER" id="PTHR18934">
    <property type="entry name" value="ATP-DEPENDENT RNA HELICASE"/>
    <property type="match status" value="1"/>
</dbReference>
<proteinExistence type="predicted"/>
<reference evidence="3" key="1">
    <citation type="journal article" date="2023" name="Commun. Biol.">
        <title>Genome analysis of Parmales, the sister group of diatoms, reveals the evolutionary specialization of diatoms from phago-mixotrophs to photoautotrophs.</title>
        <authorList>
            <person name="Ban H."/>
            <person name="Sato S."/>
            <person name="Yoshikawa S."/>
            <person name="Yamada K."/>
            <person name="Nakamura Y."/>
            <person name="Ichinomiya M."/>
            <person name="Sato N."/>
            <person name="Blanc-Mathieu R."/>
            <person name="Endo H."/>
            <person name="Kuwata A."/>
            <person name="Ogata H."/>
        </authorList>
    </citation>
    <scope>NUCLEOTIDE SEQUENCE [LARGE SCALE GENOMIC DNA]</scope>
</reference>
<dbReference type="GO" id="GO:0003723">
    <property type="term" value="F:RNA binding"/>
    <property type="evidence" value="ECO:0007669"/>
    <property type="project" value="TreeGrafter"/>
</dbReference>
<protein>
    <submittedName>
        <fullName evidence="2">Uncharacterized protein</fullName>
    </submittedName>
</protein>
<dbReference type="Gene3D" id="3.40.50.300">
    <property type="entry name" value="P-loop containing nucleotide triphosphate hydrolases"/>
    <property type="match status" value="1"/>
</dbReference>
<dbReference type="SUPFAM" id="SSF52540">
    <property type="entry name" value="P-loop containing nucleoside triphosphate hydrolases"/>
    <property type="match status" value="1"/>
</dbReference>
<dbReference type="Proteomes" id="UP001162640">
    <property type="component" value="Unassembled WGS sequence"/>
</dbReference>
<dbReference type="InterPro" id="IPR027417">
    <property type="entry name" value="P-loop_NTPase"/>
</dbReference>
<evidence type="ECO:0000313" key="2">
    <source>
        <dbReference type="EMBL" id="GMH67286.1"/>
    </source>
</evidence>
<evidence type="ECO:0000256" key="1">
    <source>
        <dbReference type="SAM" id="MobiDB-lite"/>
    </source>
</evidence>
<feature type="region of interest" description="Disordered" evidence="1">
    <location>
        <begin position="1"/>
        <end position="23"/>
    </location>
</feature>
<dbReference type="GO" id="GO:0004386">
    <property type="term" value="F:helicase activity"/>
    <property type="evidence" value="ECO:0007669"/>
    <property type="project" value="TreeGrafter"/>
</dbReference>
<sequence>MWKPGAPAPDSLRSEAPSDVNSSMFQPSIANTLPINVHRRQILYALERHKVVIIVGETGSGKSTQIPKFLLEGSWCEKNYQVVCSQPRRLAAVKLAERVGSEVRFKHGAGSVGYKVR</sequence>
<dbReference type="EMBL" id="BLQM01000129">
    <property type="protein sequence ID" value="GMH67286.1"/>
    <property type="molecule type" value="Genomic_DNA"/>
</dbReference>
<accession>A0A9W7ABH7</accession>
<organism evidence="2 3">
    <name type="scientific">Triparma laevis f. inornata</name>
    <dbReference type="NCBI Taxonomy" id="1714386"/>
    <lineage>
        <taxon>Eukaryota</taxon>
        <taxon>Sar</taxon>
        <taxon>Stramenopiles</taxon>
        <taxon>Ochrophyta</taxon>
        <taxon>Bolidophyceae</taxon>
        <taxon>Parmales</taxon>
        <taxon>Triparmaceae</taxon>
        <taxon>Triparma</taxon>
    </lineage>
</organism>
<comment type="caution">
    <text evidence="2">The sequence shown here is derived from an EMBL/GenBank/DDBJ whole genome shotgun (WGS) entry which is preliminary data.</text>
</comment>
<dbReference type="AlphaFoldDB" id="A0A9W7ABH7"/>
<gene>
    <name evidence="2" type="ORF">TL16_g04641</name>
</gene>